<gene>
    <name evidence="2" type="ORF">FZ942_19435</name>
</gene>
<sequence length="82" mass="9319">MLARENPCRTPEDRRLVGAYGAGQALSADQYHLIEPLIPPPKPGGRSRTTDMRHLLDGLYYVVRAGCQWRLRICQPSRQTSR</sequence>
<evidence type="ECO:0000259" key="1">
    <source>
        <dbReference type="Pfam" id="PF13340"/>
    </source>
</evidence>
<dbReference type="Proteomes" id="UP000324927">
    <property type="component" value="Unassembled WGS sequence"/>
</dbReference>
<dbReference type="InterPro" id="IPR025161">
    <property type="entry name" value="IS402-like_dom"/>
</dbReference>
<evidence type="ECO:0000313" key="3">
    <source>
        <dbReference type="Proteomes" id="UP000324927"/>
    </source>
</evidence>
<proteinExistence type="predicted"/>
<comment type="caution">
    <text evidence="2">The sequence shown here is derived from an EMBL/GenBank/DDBJ whole genome shotgun (WGS) entry which is preliminary data.</text>
</comment>
<dbReference type="AlphaFoldDB" id="A0A5A9GKM6"/>
<reference evidence="2 3" key="1">
    <citation type="submission" date="2019-08" db="EMBL/GenBank/DDBJ databases">
        <authorList>
            <person name="Grouzdev D."/>
            <person name="Tikhonova E."/>
            <person name="Kravchenko I."/>
        </authorList>
    </citation>
    <scope>NUCLEOTIDE SEQUENCE [LARGE SCALE GENOMIC DNA]</scope>
    <source>
        <strain evidence="2 3">59b</strain>
    </source>
</reference>
<accession>A0A5A9GKM6</accession>
<evidence type="ECO:0000313" key="2">
    <source>
        <dbReference type="EMBL" id="KAA0595018.1"/>
    </source>
</evidence>
<protein>
    <submittedName>
        <fullName evidence="2">Transposase</fullName>
    </submittedName>
</protein>
<organism evidence="2 3">
    <name type="scientific">Azospirillum lipoferum</name>
    <dbReference type="NCBI Taxonomy" id="193"/>
    <lineage>
        <taxon>Bacteria</taxon>
        <taxon>Pseudomonadati</taxon>
        <taxon>Pseudomonadota</taxon>
        <taxon>Alphaproteobacteria</taxon>
        <taxon>Rhodospirillales</taxon>
        <taxon>Azospirillaceae</taxon>
        <taxon>Azospirillum</taxon>
    </lineage>
</organism>
<keyword evidence="3" id="KW-1185">Reference proteome</keyword>
<name>A0A5A9GKM6_AZOLI</name>
<dbReference type="EMBL" id="VTTN01000007">
    <property type="protein sequence ID" value="KAA0595018.1"/>
    <property type="molecule type" value="Genomic_DNA"/>
</dbReference>
<dbReference type="OrthoDB" id="7278099at2"/>
<feature type="domain" description="Insertion element IS402-like" evidence="1">
    <location>
        <begin position="26"/>
        <end position="71"/>
    </location>
</feature>
<dbReference type="Pfam" id="PF13340">
    <property type="entry name" value="DUF4096"/>
    <property type="match status" value="1"/>
</dbReference>